<comment type="caution">
    <text evidence="1">The sequence shown here is derived from an EMBL/GenBank/DDBJ whole genome shotgun (WGS) entry which is preliminary data.</text>
</comment>
<proteinExistence type="predicted"/>
<accession>S9SVJ1</accession>
<protein>
    <submittedName>
        <fullName evidence="1">Recombinase</fullName>
    </submittedName>
</protein>
<gene>
    <name evidence="1" type="ORF">PAALTS15_03842</name>
</gene>
<dbReference type="Proteomes" id="UP000015344">
    <property type="component" value="Unassembled WGS sequence"/>
</dbReference>
<name>S9SVJ1_PAEAL</name>
<dbReference type="RefSeq" id="WP_021258322.1">
    <property type="nucleotide sequence ID" value="NZ_ATMT01000012.1"/>
</dbReference>
<dbReference type="EMBL" id="ATMT01000012">
    <property type="protein sequence ID" value="EPY08674.1"/>
    <property type="molecule type" value="Genomic_DNA"/>
</dbReference>
<dbReference type="AlphaFoldDB" id="S9SVJ1"/>
<evidence type="ECO:0000313" key="1">
    <source>
        <dbReference type="EMBL" id="EPY08674.1"/>
    </source>
</evidence>
<reference evidence="1 2" key="1">
    <citation type="submission" date="2013-05" db="EMBL/GenBank/DDBJ databases">
        <authorList>
            <person name="Strain E.A."/>
            <person name="Brown E."/>
            <person name="Allard M.W."/>
            <person name="Luo Y.L."/>
        </authorList>
    </citation>
    <scope>NUCLEOTIDE SEQUENCE [LARGE SCALE GENOMIC DNA]</scope>
    <source>
        <strain evidence="1 2">TS-15</strain>
    </source>
</reference>
<sequence>MDIKKNALQKFVSDAITKDDYDCLVTDIEDKLLHLEVEKSQLQKKMEESYSASKLFSIKEQFKKAVAFDTLTTETLLRFVEKIEVKEDKSIKIYYKFAMVEGL</sequence>
<evidence type="ECO:0000313" key="2">
    <source>
        <dbReference type="Proteomes" id="UP000015344"/>
    </source>
</evidence>
<organism evidence="1 2">
    <name type="scientific">Paenibacillus alvei TS-15</name>
    <dbReference type="NCBI Taxonomy" id="1117108"/>
    <lineage>
        <taxon>Bacteria</taxon>
        <taxon>Bacillati</taxon>
        <taxon>Bacillota</taxon>
        <taxon>Bacilli</taxon>
        <taxon>Bacillales</taxon>
        <taxon>Paenibacillaceae</taxon>
        <taxon>Paenibacillus</taxon>
    </lineage>
</organism>
<dbReference type="PATRIC" id="fig|1117108.3.peg.792"/>